<accession>A0A4Y1ZFH6</accession>
<sequence length="47" mass="5265">MRAAQPADKAAAERSGGKYMEKIIDVHDLSYRYAEEQPDVLKKSISP</sequence>
<dbReference type="Proteomes" id="UP000319716">
    <property type="component" value="Unassembled WGS sequence"/>
</dbReference>
<proteinExistence type="predicted"/>
<evidence type="ECO:0000313" key="2">
    <source>
        <dbReference type="Proteomes" id="UP000319716"/>
    </source>
</evidence>
<dbReference type="AlphaFoldDB" id="A0A4Y1ZFH6"/>
<reference evidence="1 2" key="1">
    <citation type="submission" date="2017-11" db="EMBL/GenBank/DDBJ databases">
        <title>Draft Genome Sequence of Sporolactobacillus inulinus NBRC 111894 Isolated from Koso, a Japanese Sugar-Vegetable Fermented Beverage.</title>
        <authorList>
            <person name="Chiou T.Y."/>
            <person name="Oshima K."/>
            <person name="Suda W."/>
            <person name="Hattori M."/>
            <person name="Takahashi T."/>
        </authorList>
    </citation>
    <scope>NUCLEOTIDE SEQUENCE [LARGE SCALE GENOMIC DNA]</scope>
    <source>
        <strain evidence="1 2">NBRC111894</strain>
    </source>
</reference>
<protein>
    <submittedName>
        <fullName evidence="1">ATPase component of general energizing module of ECF transporters</fullName>
    </submittedName>
</protein>
<gene>
    <name evidence="1" type="ORF">NBRC111894_3470</name>
</gene>
<dbReference type="EMBL" id="BEXB01000035">
    <property type="protein sequence ID" value="GAY77916.1"/>
    <property type="molecule type" value="Genomic_DNA"/>
</dbReference>
<evidence type="ECO:0000313" key="1">
    <source>
        <dbReference type="EMBL" id="GAY77916.1"/>
    </source>
</evidence>
<name>A0A4Y1ZFH6_9BACL</name>
<comment type="caution">
    <text evidence="1">The sequence shown here is derived from an EMBL/GenBank/DDBJ whole genome shotgun (WGS) entry which is preliminary data.</text>
</comment>
<organism evidence="1 2">
    <name type="scientific">Sporolactobacillus inulinus</name>
    <dbReference type="NCBI Taxonomy" id="2078"/>
    <lineage>
        <taxon>Bacteria</taxon>
        <taxon>Bacillati</taxon>
        <taxon>Bacillota</taxon>
        <taxon>Bacilli</taxon>
        <taxon>Bacillales</taxon>
        <taxon>Sporolactobacillaceae</taxon>
        <taxon>Sporolactobacillus</taxon>
    </lineage>
</organism>